<reference evidence="4" key="1">
    <citation type="submission" date="2015-09" db="EMBL/GenBank/DDBJ databases">
        <authorList>
            <person name="Bertelli C."/>
        </authorList>
    </citation>
    <scope>NUCLEOTIDE SEQUENCE [LARGE SCALE GENOMIC DNA]</scope>
    <source>
        <strain evidence="4">KNic</strain>
    </source>
</reference>
<dbReference type="SUPFAM" id="SSF53448">
    <property type="entry name" value="Nucleotide-diphospho-sugar transferases"/>
    <property type="match status" value="1"/>
</dbReference>
<evidence type="ECO:0000313" key="4">
    <source>
        <dbReference type="Proteomes" id="UP000069902"/>
    </source>
</evidence>
<dbReference type="KEGG" id="pnl:PNK_1450"/>
<dbReference type="Pfam" id="PF00535">
    <property type="entry name" value="Glycos_transf_2"/>
    <property type="match status" value="1"/>
</dbReference>
<dbReference type="Gene3D" id="1.25.40.10">
    <property type="entry name" value="Tetratricopeptide repeat domain"/>
    <property type="match status" value="1"/>
</dbReference>
<gene>
    <name evidence="3" type="ORF">PNK_1450</name>
</gene>
<organism evidence="3 4">
    <name type="scientific">Candidatus Protochlamydia naegleriophila</name>
    <dbReference type="NCBI Taxonomy" id="389348"/>
    <lineage>
        <taxon>Bacteria</taxon>
        <taxon>Pseudomonadati</taxon>
        <taxon>Chlamydiota</taxon>
        <taxon>Chlamydiia</taxon>
        <taxon>Parachlamydiales</taxon>
        <taxon>Parachlamydiaceae</taxon>
        <taxon>Candidatus Protochlamydia</taxon>
    </lineage>
</organism>
<dbReference type="EMBL" id="LN879502">
    <property type="protein sequence ID" value="CUI17062.1"/>
    <property type="molecule type" value="Genomic_DNA"/>
</dbReference>
<dbReference type="SUPFAM" id="SSF48452">
    <property type="entry name" value="TPR-like"/>
    <property type="match status" value="1"/>
</dbReference>
<keyword evidence="4" id="KW-1185">Reference proteome</keyword>
<evidence type="ECO:0000256" key="1">
    <source>
        <dbReference type="ARBA" id="ARBA00038494"/>
    </source>
</evidence>
<dbReference type="Proteomes" id="UP000069902">
    <property type="component" value="Chromosome cPNK"/>
</dbReference>
<dbReference type="PATRIC" id="fig|389348.3.peg.1623"/>
<accession>A0A0U5JH07</accession>
<dbReference type="Gene3D" id="3.90.550.10">
    <property type="entry name" value="Spore Coat Polysaccharide Biosynthesis Protein SpsA, Chain A"/>
    <property type="match status" value="1"/>
</dbReference>
<name>A0A0U5JH07_9BACT</name>
<feature type="domain" description="Glycosyltransferase 2-like" evidence="2">
    <location>
        <begin position="34"/>
        <end position="118"/>
    </location>
</feature>
<comment type="similarity">
    <text evidence="1">Belongs to the glycosyltransferase 2 family. WaaE/KdtX subfamily.</text>
</comment>
<evidence type="ECO:0000313" key="3">
    <source>
        <dbReference type="EMBL" id="CUI17062.1"/>
    </source>
</evidence>
<proteinExistence type="inferred from homology"/>
<dbReference type="InterPro" id="IPR001173">
    <property type="entry name" value="Glyco_trans_2-like"/>
</dbReference>
<dbReference type="PANTHER" id="PTHR43630">
    <property type="entry name" value="POLY-BETA-1,6-N-ACETYL-D-GLUCOSAMINE SYNTHASE"/>
    <property type="match status" value="1"/>
</dbReference>
<dbReference type="STRING" id="389348.PNK_1450"/>
<sequence length="395" mass="46294">MCYLYYIFIFCSFFVFDLDAQEIKSSRERICLNMIVKDETPVIERCLATVKPIIDYWVIVDTGSTDGTQQKIKEFMKDIPGELHERPWVNFAHNRNEALALAKGKADYVLLMDADDTLRLNPDFKMPDLNLDCYNSLILFANLQYDRPLLIKDALDWKWYGVLHEYLASTQHKTSDRLQGIQKIVNTDGNRSQDPQKYQKDAKLLEAALKEDPTNSRYVFYLAQSYKDAGEYESSLKQYEKRVEMGGWDQEIFYSKLQIARLQQMLNRSPETFIKSYYDAYHYRPSRVEPLYYLAKYYRSQQDHLKAYLIASIGLSIPASQDSLFVERWINDYDMQLELSVCAYWIGKYEECQILSANLLKKPDLPENVREVVEKNISFANAKLVERLQGSVKQL</sequence>
<dbReference type="InterPro" id="IPR029044">
    <property type="entry name" value="Nucleotide-diphossugar_trans"/>
</dbReference>
<evidence type="ECO:0000259" key="2">
    <source>
        <dbReference type="Pfam" id="PF00535"/>
    </source>
</evidence>
<dbReference type="InterPro" id="IPR011990">
    <property type="entry name" value="TPR-like_helical_dom_sf"/>
</dbReference>
<dbReference type="PANTHER" id="PTHR43630:SF2">
    <property type="entry name" value="GLYCOSYLTRANSFERASE"/>
    <property type="match status" value="1"/>
</dbReference>
<dbReference type="InParanoid" id="A0A0U5JH07"/>
<protein>
    <recommendedName>
        <fullName evidence="2">Glycosyltransferase 2-like domain-containing protein</fullName>
    </recommendedName>
</protein>
<dbReference type="AlphaFoldDB" id="A0A0U5JH07"/>